<proteinExistence type="predicted"/>
<name>A0ABD6E2T0_9EURY</name>
<comment type="caution">
    <text evidence="2">The sequence shown here is derived from an EMBL/GenBank/DDBJ whole genome shotgun (WGS) entry which is preliminary data.</text>
</comment>
<evidence type="ECO:0000256" key="1">
    <source>
        <dbReference type="SAM" id="MobiDB-lite"/>
    </source>
</evidence>
<evidence type="ECO:0000313" key="2">
    <source>
        <dbReference type="EMBL" id="MFD1687592.1"/>
    </source>
</evidence>
<dbReference type="Proteomes" id="UP001597092">
    <property type="component" value="Unassembled WGS sequence"/>
</dbReference>
<gene>
    <name evidence="2" type="ORF">ACFSAS_18580</name>
</gene>
<feature type="non-terminal residue" evidence="2">
    <location>
        <position position="1"/>
    </location>
</feature>
<organism evidence="2 3">
    <name type="scientific">Halobellus litoreus</name>
    <dbReference type="NCBI Taxonomy" id="755310"/>
    <lineage>
        <taxon>Archaea</taxon>
        <taxon>Methanobacteriati</taxon>
        <taxon>Methanobacteriota</taxon>
        <taxon>Stenosarchaea group</taxon>
        <taxon>Halobacteria</taxon>
        <taxon>Halobacteriales</taxon>
        <taxon>Haloferacaceae</taxon>
        <taxon>Halobellus</taxon>
    </lineage>
</organism>
<dbReference type="AlphaFoldDB" id="A0ABD6E2T0"/>
<accession>A0ABD6E2T0</accession>
<sequence>QLDEDTYDRLAALVDARTKVPAEHLTTDDKITFLLDALDEADTHIERLSARVDSLEDELEDARAATDSDSGPAPGLDEIAGGDLGLANDLGRSRRR</sequence>
<feature type="region of interest" description="Disordered" evidence="1">
    <location>
        <begin position="57"/>
        <end position="96"/>
    </location>
</feature>
<dbReference type="RefSeq" id="WP_390282645.1">
    <property type="nucleotide sequence ID" value="NZ_JBHUDP010000017.1"/>
</dbReference>
<dbReference type="EMBL" id="JBHUDP010000017">
    <property type="protein sequence ID" value="MFD1687592.1"/>
    <property type="molecule type" value="Genomic_DNA"/>
</dbReference>
<keyword evidence="3" id="KW-1185">Reference proteome</keyword>
<protein>
    <submittedName>
        <fullName evidence="2">Uncharacterized protein</fullName>
    </submittedName>
</protein>
<evidence type="ECO:0000313" key="3">
    <source>
        <dbReference type="Proteomes" id="UP001597092"/>
    </source>
</evidence>
<reference evidence="2 3" key="1">
    <citation type="journal article" date="2019" name="Int. J. Syst. Evol. Microbiol.">
        <title>The Global Catalogue of Microorganisms (GCM) 10K type strain sequencing project: providing services to taxonomists for standard genome sequencing and annotation.</title>
        <authorList>
            <consortium name="The Broad Institute Genomics Platform"/>
            <consortium name="The Broad Institute Genome Sequencing Center for Infectious Disease"/>
            <person name="Wu L."/>
            <person name="Ma J."/>
        </authorList>
    </citation>
    <scope>NUCLEOTIDE SEQUENCE [LARGE SCALE GENOMIC DNA]</scope>
    <source>
        <strain evidence="2 3">CGMCC 1.10387</strain>
    </source>
</reference>